<dbReference type="CDD" id="cd08349">
    <property type="entry name" value="BLMA_like"/>
    <property type="match status" value="1"/>
</dbReference>
<protein>
    <recommendedName>
        <fullName evidence="2">Bleomycin resistance protein</fullName>
    </recommendedName>
</protein>
<dbReference type="Proteomes" id="UP000247540">
    <property type="component" value="Unassembled WGS sequence"/>
</dbReference>
<dbReference type="RefSeq" id="WP_110466373.1">
    <property type="nucleotide sequence ID" value="NZ_JAMOFZ010000019.1"/>
</dbReference>
<dbReference type="AlphaFoldDB" id="A0A318SDY0"/>
<keyword evidence="6" id="KW-1185">Reference proteome</keyword>
<comment type="caution">
    <text evidence="5">The sequence shown here is derived from an EMBL/GenBank/DDBJ whole genome shotgun (WGS) entry which is preliminary data.</text>
</comment>
<gene>
    <name evidence="5" type="ORF">DFQ15_12060</name>
</gene>
<evidence type="ECO:0000256" key="1">
    <source>
        <dbReference type="ARBA" id="ARBA00011051"/>
    </source>
</evidence>
<dbReference type="Gene3D" id="3.10.180.10">
    <property type="entry name" value="2,3-Dihydroxybiphenyl 1,2-Dioxygenase, domain 1"/>
    <property type="match status" value="1"/>
</dbReference>
<evidence type="ECO:0000256" key="2">
    <source>
        <dbReference type="ARBA" id="ARBA00021572"/>
    </source>
</evidence>
<evidence type="ECO:0000313" key="5">
    <source>
        <dbReference type="EMBL" id="PYE75107.1"/>
    </source>
</evidence>
<organism evidence="5 6">
    <name type="scientific">Xylophilus ampelinus</name>
    <dbReference type="NCBI Taxonomy" id="54067"/>
    <lineage>
        <taxon>Bacteria</taxon>
        <taxon>Pseudomonadati</taxon>
        <taxon>Pseudomonadota</taxon>
        <taxon>Betaproteobacteria</taxon>
        <taxon>Burkholderiales</taxon>
        <taxon>Xylophilus</taxon>
    </lineage>
</organism>
<proteinExistence type="inferred from homology"/>
<dbReference type="PROSITE" id="PS51819">
    <property type="entry name" value="VOC"/>
    <property type="match status" value="1"/>
</dbReference>
<dbReference type="InterPro" id="IPR000335">
    <property type="entry name" value="Bleomycin-R"/>
</dbReference>
<comment type="similarity">
    <text evidence="1">Belongs to the bleomycin resistance protein family.</text>
</comment>
<dbReference type="InterPro" id="IPR029068">
    <property type="entry name" value="Glyas_Bleomycin-R_OHBP_Dase"/>
</dbReference>
<evidence type="ECO:0000259" key="4">
    <source>
        <dbReference type="PROSITE" id="PS51819"/>
    </source>
</evidence>
<dbReference type="GO" id="GO:0046677">
    <property type="term" value="P:response to antibiotic"/>
    <property type="evidence" value="ECO:0007669"/>
    <property type="project" value="UniProtKB-KW"/>
</dbReference>
<dbReference type="EMBL" id="QJTC01000020">
    <property type="protein sequence ID" value="PYE75107.1"/>
    <property type="molecule type" value="Genomic_DNA"/>
</dbReference>
<dbReference type="InterPro" id="IPR037523">
    <property type="entry name" value="VOC_core"/>
</dbReference>
<dbReference type="Pfam" id="PF19581">
    <property type="entry name" value="Glyoxalase_7"/>
    <property type="match status" value="1"/>
</dbReference>
<sequence>MQLQAPIPLLRIFDEAKARAFYLDYLGFRVNREHRFEPGFPLYLQIARDGCVLHLTEHHGDACPGAALRIATAGLAGLHAELAARSYAYARPGIEATPWGSHDMVIQDPFGNRLVFTADSL</sequence>
<feature type="domain" description="VOC" evidence="4">
    <location>
        <begin position="4"/>
        <end position="119"/>
    </location>
</feature>
<evidence type="ECO:0000256" key="3">
    <source>
        <dbReference type="ARBA" id="ARBA00023251"/>
    </source>
</evidence>
<accession>A0A318SDY0</accession>
<keyword evidence="3" id="KW-0046">Antibiotic resistance</keyword>
<evidence type="ECO:0000313" key="6">
    <source>
        <dbReference type="Proteomes" id="UP000247540"/>
    </source>
</evidence>
<reference evidence="5 6" key="1">
    <citation type="submission" date="2018-06" db="EMBL/GenBank/DDBJ databases">
        <title>Genomic Encyclopedia of Type Strains, Phase III (KMG-III): the genomes of soil and plant-associated and newly described type strains.</title>
        <authorList>
            <person name="Whitman W."/>
        </authorList>
    </citation>
    <scope>NUCLEOTIDE SEQUENCE [LARGE SCALE GENOMIC DNA]</scope>
    <source>
        <strain evidence="5 6">CECT 7646</strain>
    </source>
</reference>
<dbReference type="OrthoDB" id="9803104at2"/>
<name>A0A318SDY0_9BURK</name>
<dbReference type="SUPFAM" id="SSF54593">
    <property type="entry name" value="Glyoxalase/Bleomycin resistance protein/Dihydroxybiphenyl dioxygenase"/>
    <property type="match status" value="1"/>
</dbReference>